<keyword evidence="6" id="KW-1185">Reference proteome</keyword>
<comment type="caution">
    <text evidence="5">The sequence shown here is derived from an EMBL/GenBank/DDBJ whole genome shotgun (WGS) entry which is preliminary data.</text>
</comment>
<name>A0A5A7RI09_STRAF</name>
<dbReference type="CDD" id="cd00042">
    <property type="entry name" value="CY"/>
    <property type="match status" value="1"/>
</dbReference>
<dbReference type="PANTHER" id="PTHR47364">
    <property type="entry name" value="CYSTEINE PROTEINASE INHIBITOR 5"/>
    <property type="match status" value="1"/>
</dbReference>
<organism evidence="5 6">
    <name type="scientific">Striga asiatica</name>
    <name type="common">Asiatic witchweed</name>
    <name type="synonym">Buchnera asiatica</name>
    <dbReference type="NCBI Taxonomy" id="4170"/>
    <lineage>
        <taxon>Eukaryota</taxon>
        <taxon>Viridiplantae</taxon>
        <taxon>Streptophyta</taxon>
        <taxon>Embryophyta</taxon>
        <taxon>Tracheophyta</taxon>
        <taxon>Spermatophyta</taxon>
        <taxon>Magnoliopsida</taxon>
        <taxon>eudicotyledons</taxon>
        <taxon>Gunneridae</taxon>
        <taxon>Pentapetalae</taxon>
        <taxon>asterids</taxon>
        <taxon>lamiids</taxon>
        <taxon>Lamiales</taxon>
        <taxon>Orobanchaceae</taxon>
        <taxon>Buchnereae</taxon>
        <taxon>Striga</taxon>
    </lineage>
</organism>
<proteinExistence type="predicted"/>
<dbReference type="EMBL" id="BKCP01012737">
    <property type="protein sequence ID" value="GER56748.1"/>
    <property type="molecule type" value="Genomic_DNA"/>
</dbReference>
<evidence type="ECO:0000256" key="1">
    <source>
        <dbReference type="ARBA" id="ARBA00022690"/>
    </source>
</evidence>
<evidence type="ECO:0000256" key="3">
    <source>
        <dbReference type="SAM" id="Phobius"/>
    </source>
</evidence>
<evidence type="ECO:0000259" key="4">
    <source>
        <dbReference type="SMART" id="SM00043"/>
    </source>
</evidence>
<feature type="domain" description="Cystatin" evidence="4">
    <location>
        <begin position="32"/>
        <end position="114"/>
    </location>
</feature>
<dbReference type="PANTHER" id="PTHR47364:SF2">
    <property type="entry name" value="CYSTEINE PROTEINASE INHIBITOR 5"/>
    <property type="match status" value="1"/>
</dbReference>
<dbReference type="OrthoDB" id="2016588at2759"/>
<dbReference type="InterPro" id="IPR046350">
    <property type="entry name" value="Cystatin_sf"/>
</dbReference>
<keyword evidence="3" id="KW-1133">Transmembrane helix</keyword>
<dbReference type="GO" id="GO:0004869">
    <property type="term" value="F:cysteine-type endopeptidase inhibitor activity"/>
    <property type="evidence" value="ECO:0007669"/>
    <property type="project" value="UniProtKB-KW"/>
</dbReference>
<dbReference type="InterPro" id="IPR000010">
    <property type="entry name" value="Cystatin_dom"/>
</dbReference>
<keyword evidence="3" id="KW-0812">Transmembrane</keyword>
<keyword evidence="3" id="KW-0472">Membrane</keyword>
<feature type="transmembrane region" description="Helical" evidence="3">
    <location>
        <begin position="6"/>
        <end position="24"/>
    </location>
</feature>
<reference evidence="6" key="1">
    <citation type="journal article" date="2019" name="Curr. Biol.">
        <title>Genome Sequence of Striga asiatica Provides Insight into the Evolution of Plant Parasitism.</title>
        <authorList>
            <person name="Yoshida S."/>
            <person name="Kim S."/>
            <person name="Wafula E.K."/>
            <person name="Tanskanen J."/>
            <person name="Kim Y.M."/>
            <person name="Honaas L."/>
            <person name="Yang Z."/>
            <person name="Spallek T."/>
            <person name="Conn C.E."/>
            <person name="Ichihashi Y."/>
            <person name="Cheong K."/>
            <person name="Cui S."/>
            <person name="Der J.P."/>
            <person name="Gundlach H."/>
            <person name="Jiao Y."/>
            <person name="Hori C."/>
            <person name="Ishida J.K."/>
            <person name="Kasahara H."/>
            <person name="Kiba T."/>
            <person name="Kim M.S."/>
            <person name="Koo N."/>
            <person name="Laohavisit A."/>
            <person name="Lee Y.H."/>
            <person name="Lumba S."/>
            <person name="McCourt P."/>
            <person name="Mortimer J.C."/>
            <person name="Mutuku J.M."/>
            <person name="Nomura T."/>
            <person name="Sasaki-Sekimoto Y."/>
            <person name="Seto Y."/>
            <person name="Wang Y."/>
            <person name="Wakatake T."/>
            <person name="Sakakibara H."/>
            <person name="Demura T."/>
            <person name="Yamaguchi S."/>
            <person name="Yoneyama K."/>
            <person name="Manabe R.I."/>
            <person name="Nelson D.C."/>
            <person name="Schulman A.H."/>
            <person name="Timko M.P."/>
            <person name="dePamphilis C.W."/>
            <person name="Choi D."/>
            <person name="Shirasu K."/>
        </authorList>
    </citation>
    <scope>NUCLEOTIDE SEQUENCE [LARGE SCALE GENOMIC DNA]</scope>
    <source>
        <strain evidence="6">cv. UVA1</strain>
    </source>
</reference>
<dbReference type="SUPFAM" id="SSF54403">
    <property type="entry name" value="Cystatin/monellin"/>
    <property type="match status" value="2"/>
</dbReference>
<keyword evidence="1" id="KW-0646">Protease inhibitor</keyword>
<evidence type="ECO:0000256" key="2">
    <source>
        <dbReference type="ARBA" id="ARBA00022704"/>
    </source>
</evidence>
<evidence type="ECO:0000313" key="6">
    <source>
        <dbReference type="Proteomes" id="UP000325081"/>
    </source>
</evidence>
<protein>
    <submittedName>
        <fullName evidence="5">Cysteine proteinase inhibitor</fullName>
    </submittedName>
</protein>
<dbReference type="Gene3D" id="3.10.450.10">
    <property type="match status" value="2"/>
</dbReference>
<accession>A0A5A7RI09</accession>
<dbReference type="SMART" id="SM00043">
    <property type="entry name" value="CY"/>
    <property type="match status" value="1"/>
</dbReference>
<gene>
    <name evidence="5" type="ORF">STAS_34488</name>
</gene>
<dbReference type="AlphaFoldDB" id="A0A5A7RI09"/>
<sequence>MGNTSHLIDVCIITFLVFTYLFSVEGRRPHGRMLGAYREIKNLNDKTMMKCAKIAVSEHNKKAGTNFILVKIAMGLKQCVAGWNYMLVISTKNGTRATGNHDYYLTILLVSTKDADHADANIEYYIAMPHDQTPIPLPNIPISEAIAPVLPNTSSNQPISEPLQVPPIPSPQISSIPSIRPIRTKTRPHWLDDYVTCSSTMHLPSATITQSAEGHMHTRRDYGSKFEKTSRQEIIKLNDKDVVRCAKFAVAEHNKNAGKKLILMKLVLGMMDPVKNSDYKLLVSTKNGVPADANVEYYIAIVNVKRQPRKGSHIISLQLMSFEKI</sequence>
<keyword evidence="2" id="KW-0789">Thiol protease inhibitor</keyword>
<evidence type="ECO:0000313" key="5">
    <source>
        <dbReference type="EMBL" id="GER56748.1"/>
    </source>
</evidence>
<dbReference type="Pfam" id="PF16845">
    <property type="entry name" value="SQAPI"/>
    <property type="match status" value="2"/>
</dbReference>
<dbReference type="Proteomes" id="UP000325081">
    <property type="component" value="Unassembled WGS sequence"/>
</dbReference>